<accession>A0A7Y2E674</accession>
<organism evidence="2 3">
    <name type="scientific">Eiseniibacteriota bacterium</name>
    <dbReference type="NCBI Taxonomy" id="2212470"/>
    <lineage>
        <taxon>Bacteria</taxon>
        <taxon>Candidatus Eiseniibacteriota</taxon>
    </lineage>
</organism>
<sequence length="415" mass="46470">MGSAAGTTETRNQILSWNKLVFELAIEEDKLLTLKGLRTATMMHLAIHDALNTIEPRYEPYRYAGRAANANPEIITAAAASEVLRHHYPNQKARINDLVSAHVDHGELNQTEIAVVQIGRASAQAMIAEREGDNWNSEAEYVWHPMAPGVYAEFKDHSGTPEGFIFGTGWAQAKPFVLSKPSQFRSPPPPAIQSDAYTKAYNEVKEVGRFQSMTRTPDQTHLALWWKDFIENSHNRLARALAVETGLDGWQTARMFALLNMAIYDAYLSSFENKFHYNHWRPYTAIRWAANDGNEDTIPDELWDNTHRHTYPFPSYPSAHGTAAGAAMTALAEVLGDNMAFTMHTETVDAAGPFGAKIAMNPPAREFNSFSEAALECAMSRVYLGIHFRYDSVEGNKLGKQVGMWVVKHALREKK</sequence>
<keyword evidence="2" id="KW-0560">Oxidoreductase</keyword>
<gene>
    <name evidence="2" type="ORF">HKN21_01490</name>
</gene>
<dbReference type="InterPro" id="IPR036938">
    <property type="entry name" value="PAP2/HPO_sf"/>
</dbReference>
<dbReference type="Proteomes" id="UP000547674">
    <property type="component" value="Unassembled WGS sequence"/>
</dbReference>
<dbReference type="AlphaFoldDB" id="A0A7Y2E674"/>
<dbReference type="GO" id="GO:0004601">
    <property type="term" value="F:peroxidase activity"/>
    <property type="evidence" value="ECO:0007669"/>
    <property type="project" value="UniProtKB-KW"/>
</dbReference>
<evidence type="ECO:0000313" key="2">
    <source>
        <dbReference type="EMBL" id="NNF05410.1"/>
    </source>
</evidence>
<comment type="caution">
    <text evidence="2">The sequence shown here is derived from an EMBL/GenBank/DDBJ whole genome shotgun (WGS) entry which is preliminary data.</text>
</comment>
<name>A0A7Y2E674_UNCEI</name>
<dbReference type="PANTHER" id="PTHR34599:SF1">
    <property type="entry name" value="PHOSPHATIDIC ACID PHOSPHATASE TYPE 2_HALOPEROXIDASE DOMAIN-CONTAINING PROTEIN"/>
    <property type="match status" value="1"/>
</dbReference>
<dbReference type="CDD" id="cd03398">
    <property type="entry name" value="PAP2_haloperoxidase"/>
    <property type="match status" value="1"/>
</dbReference>
<dbReference type="Gene3D" id="1.10.606.20">
    <property type="match status" value="1"/>
</dbReference>
<dbReference type="SUPFAM" id="SSF48317">
    <property type="entry name" value="Acid phosphatase/Vanadium-dependent haloperoxidase"/>
    <property type="match status" value="1"/>
</dbReference>
<dbReference type="EMBL" id="JABDJR010000052">
    <property type="protein sequence ID" value="NNF05410.1"/>
    <property type="molecule type" value="Genomic_DNA"/>
</dbReference>
<dbReference type="InterPro" id="IPR052559">
    <property type="entry name" value="V-haloperoxidase"/>
</dbReference>
<dbReference type="PANTHER" id="PTHR34599">
    <property type="entry name" value="PEROXIDASE-RELATED"/>
    <property type="match status" value="1"/>
</dbReference>
<evidence type="ECO:0000313" key="3">
    <source>
        <dbReference type="Proteomes" id="UP000547674"/>
    </source>
</evidence>
<dbReference type="InterPro" id="IPR000326">
    <property type="entry name" value="PAP2/HPO"/>
</dbReference>
<protein>
    <submittedName>
        <fullName evidence="2">Vanadium-dependent haloperoxidase</fullName>
    </submittedName>
</protein>
<keyword evidence="2" id="KW-0575">Peroxidase</keyword>
<proteinExistence type="predicted"/>
<reference evidence="2 3" key="1">
    <citation type="submission" date="2020-03" db="EMBL/GenBank/DDBJ databases">
        <title>Metabolic flexibility allows generalist bacteria to become dominant in a frequently disturbed ecosystem.</title>
        <authorList>
            <person name="Chen Y.-J."/>
            <person name="Leung P.M."/>
            <person name="Bay S.K."/>
            <person name="Hugenholtz P."/>
            <person name="Kessler A.J."/>
            <person name="Shelley G."/>
            <person name="Waite D.W."/>
            <person name="Cook P.L."/>
            <person name="Greening C."/>
        </authorList>
    </citation>
    <scope>NUCLEOTIDE SEQUENCE [LARGE SCALE GENOMIC DNA]</scope>
    <source>
        <strain evidence="2">SS_bin_28</strain>
    </source>
</reference>
<feature type="domain" description="Phosphatidic acid phosphatase type 2/haloperoxidase" evidence="1">
    <location>
        <begin position="259"/>
        <end position="406"/>
    </location>
</feature>
<dbReference type="Pfam" id="PF01569">
    <property type="entry name" value="PAP2"/>
    <property type="match status" value="1"/>
</dbReference>
<evidence type="ECO:0000259" key="1">
    <source>
        <dbReference type="Pfam" id="PF01569"/>
    </source>
</evidence>